<name>A0A0L9V540_PHAAN</name>
<sequence length="119" mass="12838">MARAFGLRWGTISSSGYRGAATRGKTRGRLYSVGNACGSDDCGAVCSSLLFICCVVRNLRHDSQAVARELPGIPRGGLYLLEGDASERWSLARQRRRGTCPGMHTSRSLLEELSNGFLG</sequence>
<protein>
    <submittedName>
        <fullName evidence="1">Uncharacterized protein</fullName>
    </submittedName>
</protein>
<gene>
    <name evidence="1" type="ORF">LR48_Vigan08g103700</name>
</gene>
<dbReference type="Gramene" id="KOM50210">
    <property type="protein sequence ID" value="KOM50210"/>
    <property type="gene ID" value="LR48_Vigan08g103700"/>
</dbReference>
<evidence type="ECO:0000313" key="2">
    <source>
        <dbReference type="Proteomes" id="UP000053144"/>
    </source>
</evidence>
<reference evidence="2" key="1">
    <citation type="journal article" date="2015" name="Proc. Natl. Acad. Sci. U.S.A.">
        <title>Genome sequencing of adzuki bean (Vigna angularis) provides insight into high starch and low fat accumulation and domestication.</title>
        <authorList>
            <person name="Yang K."/>
            <person name="Tian Z."/>
            <person name="Chen C."/>
            <person name="Luo L."/>
            <person name="Zhao B."/>
            <person name="Wang Z."/>
            <person name="Yu L."/>
            <person name="Li Y."/>
            <person name="Sun Y."/>
            <person name="Li W."/>
            <person name="Chen Y."/>
            <person name="Li Y."/>
            <person name="Zhang Y."/>
            <person name="Ai D."/>
            <person name="Zhao J."/>
            <person name="Shang C."/>
            <person name="Ma Y."/>
            <person name="Wu B."/>
            <person name="Wang M."/>
            <person name="Gao L."/>
            <person name="Sun D."/>
            <person name="Zhang P."/>
            <person name="Guo F."/>
            <person name="Wang W."/>
            <person name="Li Y."/>
            <person name="Wang J."/>
            <person name="Varshney R.K."/>
            <person name="Wang J."/>
            <person name="Ling H.Q."/>
            <person name="Wan P."/>
        </authorList>
    </citation>
    <scope>NUCLEOTIDE SEQUENCE</scope>
    <source>
        <strain evidence="2">cv. Jingnong 6</strain>
    </source>
</reference>
<evidence type="ECO:0000313" key="1">
    <source>
        <dbReference type="EMBL" id="KOM50210.1"/>
    </source>
</evidence>
<dbReference type="EMBL" id="CM003378">
    <property type="protein sequence ID" value="KOM50210.1"/>
    <property type="molecule type" value="Genomic_DNA"/>
</dbReference>
<accession>A0A0L9V540</accession>
<dbReference type="Proteomes" id="UP000053144">
    <property type="component" value="Chromosome 8"/>
</dbReference>
<organism evidence="1 2">
    <name type="scientific">Phaseolus angularis</name>
    <name type="common">Azuki bean</name>
    <name type="synonym">Vigna angularis</name>
    <dbReference type="NCBI Taxonomy" id="3914"/>
    <lineage>
        <taxon>Eukaryota</taxon>
        <taxon>Viridiplantae</taxon>
        <taxon>Streptophyta</taxon>
        <taxon>Embryophyta</taxon>
        <taxon>Tracheophyta</taxon>
        <taxon>Spermatophyta</taxon>
        <taxon>Magnoliopsida</taxon>
        <taxon>eudicotyledons</taxon>
        <taxon>Gunneridae</taxon>
        <taxon>Pentapetalae</taxon>
        <taxon>rosids</taxon>
        <taxon>fabids</taxon>
        <taxon>Fabales</taxon>
        <taxon>Fabaceae</taxon>
        <taxon>Papilionoideae</taxon>
        <taxon>50 kb inversion clade</taxon>
        <taxon>NPAAA clade</taxon>
        <taxon>indigoferoid/millettioid clade</taxon>
        <taxon>Phaseoleae</taxon>
        <taxon>Vigna</taxon>
    </lineage>
</organism>
<dbReference type="AlphaFoldDB" id="A0A0L9V540"/>
<proteinExistence type="predicted"/>